<evidence type="ECO:0000313" key="2">
    <source>
        <dbReference type="WBParaSite" id="PS1159_v2.g14105.t1"/>
    </source>
</evidence>
<dbReference type="WBParaSite" id="PS1159_v2.g14105.t1">
    <property type="protein sequence ID" value="PS1159_v2.g14105.t1"/>
    <property type="gene ID" value="PS1159_v2.g14105"/>
</dbReference>
<accession>A0AC35F5J6</accession>
<evidence type="ECO:0000313" key="1">
    <source>
        <dbReference type="Proteomes" id="UP000887580"/>
    </source>
</evidence>
<dbReference type="Proteomes" id="UP000887580">
    <property type="component" value="Unplaced"/>
</dbReference>
<organism evidence="1 2">
    <name type="scientific">Panagrolaimus sp. PS1159</name>
    <dbReference type="NCBI Taxonomy" id="55785"/>
    <lineage>
        <taxon>Eukaryota</taxon>
        <taxon>Metazoa</taxon>
        <taxon>Ecdysozoa</taxon>
        <taxon>Nematoda</taxon>
        <taxon>Chromadorea</taxon>
        <taxon>Rhabditida</taxon>
        <taxon>Tylenchina</taxon>
        <taxon>Panagrolaimomorpha</taxon>
        <taxon>Panagrolaimoidea</taxon>
        <taxon>Panagrolaimidae</taxon>
        <taxon>Panagrolaimus</taxon>
    </lineage>
</organism>
<name>A0AC35F5J6_9BILA</name>
<sequence length="158" mass="18022">FFRQISELKLAAGGCEFDESGCMLSVSDEARQFLKRRTTDATTVYHAFGAEYYQYITGDLGIMDEASIPLLYSIALQTRFPEATRRKACAALRRKLVKVLGWFKAADRAKMPFPVNIVENAYCKNPRYFYEPSGIKTDSRSDQQKKQIGGEKRKRSQP</sequence>
<reference evidence="2" key="1">
    <citation type="submission" date="2022-11" db="UniProtKB">
        <authorList>
            <consortium name="WormBaseParasite"/>
        </authorList>
    </citation>
    <scope>IDENTIFICATION</scope>
</reference>
<protein>
    <submittedName>
        <fullName evidence="2">Uncharacterized protein</fullName>
    </submittedName>
</protein>
<proteinExistence type="predicted"/>